<dbReference type="InterPro" id="IPR038883">
    <property type="entry name" value="AN11006-like"/>
</dbReference>
<protein>
    <submittedName>
        <fullName evidence="1">Uncharacterized protein</fullName>
    </submittedName>
</protein>
<dbReference type="PANTHER" id="PTHR42085">
    <property type="entry name" value="F-BOX DOMAIN-CONTAINING PROTEIN"/>
    <property type="match status" value="1"/>
</dbReference>
<keyword evidence="2" id="KW-1185">Reference proteome</keyword>
<evidence type="ECO:0000313" key="2">
    <source>
        <dbReference type="Proteomes" id="UP000193144"/>
    </source>
</evidence>
<gene>
    <name evidence="1" type="ORF">BCR34DRAFT_171611</name>
</gene>
<sequence length="285" mass="32811">MDRKAQLYALLSKDKAHPNDFGRTEAHIRLWQKHQAAASEILRQCNDQDLEVFPFMALPPELRFMVYQELLVTDDRLLLNWRGPKKATKQQKRMYIAILMTSKICSQEGLGVLYGENVFDFEEICGRPSFATSFVKRLNPTNLSLIRIIVADYSAASEELALYPGQASNQLSIARISSFLAPFNIKLSQLRCFAISIIPYGFDNATTYVMKLQAPALQATGQQIIGMRRQWLDTKNEGLDEAAKRIVEREAELKRVEFRDVEKNICFDWIPLFINRPWLVYVKGR</sequence>
<reference evidence="1 2" key="1">
    <citation type="submission" date="2016-07" db="EMBL/GenBank/DDBJ databases">
        <title>Pervasive Adenine N6-methylation of Active Genes in Fungi.</title>
        <authorList>
            <consortium name="DOE Joint Genome Institute"/>
            <person name="Mondo S.J."/>
            <person name="Dannebaum R.O."/>
            <person name="Kuo R.C."/>
            <person name="Labutti K."/>
            <person name="Haridas S."/>
            <person name="Kuo A."/>
            <person name="Salamov A."/>
            <person name="Ahrendt S.R."/>
            <person name="Lipzen A."/>
            <person name="Sullivan W."/>
            <person name="Andreopoulos W.B."/>
            <person name="Clum A."/>
            <person name="Lindquist E."/>
            <person name="Daum C."/>
            <person name="Ramamoorthy G.K."/>
            <person name="Gryganskyi A."/>
            <person name="Culley D."/>
            <person name="Magnuson J.K."/>
            <person name="James T.Y."/>
            <person name="O'Malley M.A."/>
            <person name="Stajich J.E."/>
            <person name="Spatafora J.W."/>
            <person name="Visel A."/>
            <person name="Grigoriev I.V."/>
        </authorList>
    </citation>
    <scope>NUCLEOTIDE SEQUENCE [LARGE SCALE GENOMIC DNA]</scope>
    <source>
        <strain evidence="1 2">CBS 115471</strain>
    </source>
</reference>
<evidence type="ECO:0000313" key="1">
    <source>
        <dbReference type="EMBL" id="ORY15620.1"/>
    </source>
</evidence>
<name>A0A1Y1ZZL7_9PLEO</name>
<dbReference type="PANTHER" id="PTHR42085:SF2">
    <property type="entry name" value="F-BOX DOMAIN-CONTAINING PROTEIN"/>
    <property type="match status" value="1"/>
</dbReference>
<dbReference type="AlphaFoldDB" id="A0A1Y1ZZL7"/>
<accession>A0A1Y1ZZL7</accession>
<comment type="caution">
    <text evidence="1">The sequence shown here is derived from an EMBL/GenBank/DDBJ whole genome shotgun (WGS) entry which is preliminary data.</text>
</comment>
<dbReference type="OrthoDB" id="62952at2759"/>
<proteinExistence type="predicted"/>
<dbReference type="EMBL" id="MCFA01000024">
    <property type="protein sequence ID" value="ORY15620.1"/>
    <property type="molecule type" value="Genomic_DNA"/>
</dbReference>
<organism evidence="1 2">
    <name type="scientific">Clohesyomyces aquaticus</name>
    <dbReference type="NCBI Taxonomy" id="1231657"/>
    <lineage>
        <taxon>Eukaryota</taxon>
        <taxon>Fungi</taxon>
        <taxon>Dikarya</taxon>
        <taxon>Ascomycota</taxon>
        <taxon>Pezizomycotina</taxon>
        <taxon>Dothideomycetes</taxon>
        <taxon>Pleosporomycetidae</taxon>
        <taxon>Pleosporales</taxon>
        <taxon>Lindgomycetaceae</taxon>
        <taxon>Clohesyomyces</taxon>
    </lineage>
</organism>
<dbReference type="Proteomes" id="UP000193144">
    <property type="component" value="Unassembled WGS sequence"/>
</dbReference>